<accession>A0AAP9U7S1</accession>
<feature type="transmembrane region" description="Helical" evidence="1">
    <location>
        <begin position="104"/>
        <end position="125"/>
    </location>
</feature>
<gene>
    <name evidence="2" type="ORF">HV331_24960</name>
</gene>
<organism evidence="2 3">
    <name type="scientific">Klebsiella aerogenes</name>
    <name type="common">Enterobacter aerogenes</name>
    <dbReference type="NCBI Taxonomy" id="548"/>
    <lineage>
        <taxon>Bacteria</taxon>
        <taxon>Pseudomonadati</taxon>
        <taxon>Pseudomonadota</taxon>
        <taxon>Gammaproteobacteria</taxon>
        <taxon>Enterobacterales</taxon>
        <taxon>Enterobacteriaceae</taxon>
        <taxon>Klebsiella/Raoultella group</taxon>
        <taxon>Klebsiella</taxon>
    </lineage>
</organism>
<dbReference type="EMBL" id="CP055905">
    <property type="protein sequence ID" value="QMR42801.1"/>
    <property type="molecule type" value="Genomic_DNA"/>
</dbReference>
<geneLocation type="plasmid" evidence="3">
    <name>prhbstw-00938_2</name>
</geneLocation>
<reference evidence="3" key="1">
    <citation type="submission" date="2020-06" db="EMBL/GenBank/DDBJ databases">
        <title>REHAB project genomes.</title>
        <authorList>
            <person name="Shaw L.P."/>
        </authorList>
    </citation>
    <scope>NUCLEOTIDE SEQUENCE [LARGE SCALE GENOMIC DNA]</scope>
    <source>
        <strain evidence="3">RHBSTW-00938</strain>
        <plasmid evidence="3">prhbstw-00938_2</plasmid>
    </source>
</reference>
<keyword evidence="1" id="KW-1133">Transmembrane helix</keyword>
<name>A0AAP9U7S1_KLEAE</name>
<keyword evidence="2" id="KW-0614">Plasmid</keyword>
<dbReference type="Pfam" id="PF11750">
    <property type="entry name" value="DUF3307"/>
    <property type="match status" value="1"/>
</dbReference>
<keyword evidence="1" id="KW-0472">Membrane</keyword>
<dbReference type="AlphaFoldDB" id="A0AAP9U7S1"/>
<feature type="transmembrane region" description="Helical" evidence="1">
    <location>
        <begin position="145"/>
        <end position="165"/>
    </location>
</feature>
<dbReference type="RefSeq" id="WP_182015577.1">
    <property type="nucleotide sequence ID" value="NZ_CP055905.1"/>
</dbReference>
<keyword evidence="1" id="KW-0812">Transmembrane</keyword>
<proteinExistence type="predicted"/>
<feature type="transmembrane region" description="Helical" evidence="1">
    <location>
        <begin position="260"/>
        <end position="280"/>
    </location>
</feature>
<dbReference type="Proteomes" id="UP000514462">
    <property type="component" value="Plasmid pRHBSTW-00938_2"/>
</dbReference>
<evidence type="ECO:0000313" key="2">
    <source>
        <dbReference type="EMBL" id="QMR42801.1"/>
    </source>
</evidence>
<dbReference type="InterPro" id="IPR021737">
    <property type="entry name" value="Phage_phiKZ_Orf197"/>
</dbReference>
<protein>
    <submittedName>
        <fullName evidence="2">DUF3307 domain-containing protein</fullName>
    </submittedName>
</protein>
<feature type="transmembrane region" description="Helical" evidence="1">
    <location>
        <begin position="45"/>
        <end position="62"/>
    </location>
</feature>
<evidence type="ECO:0000313" key="3">
    <source>
        <dbReference type="Proteomes" id="UP000514462"/>
    </source>
</evidence>
<evidence type="ECO:0000256" key="1">
    <source>
        <dbReference type="SAM" id="Phobius"/>
    </source>
</evidence>
<sequence>MFYLAIMLVLAHLIADFYTQSKRMVGDKAGERGKKYAWCGHMTHAGEHLFAFAIALIWWFYLMGGDVCQFIKPISYLGISYVAIHLVTDVLKESFKKKFPQKDFLFFIVDQIIHFLTILVLLVVIKNLGLLQFTLPENEHVKGMASIGVIICGLLILLKPVSLFVEKFLNMAMLQTRISHIKVTKSHLSRAFEDSLKNKFDKLMDDPDCSQEKVNTAFTEYKTRAELIVRELPNIDVSIETSEAFSSNKGGQWIGYVERVMIFTFFLFGQFTAIAAIMAIKTAFRFNDLKDDNDSHRSEYIMLGTFISLFATFLISLIIKHFVSVGELAKFIDTLIKPYM</sequence>
<feature type="transmembrane region" description="Helical" evidence="1">
    <location>
        <begin position="300"/>
        <end position="319"/>
    </location>
</feature>